<dbReference type="Proteomes" id="UP001597497">
    <property type="component" value="Unassembled WGS sequence"/>
</dbReference>
<dbReference type="SUPFAM" id="SSF160719">
    <property type="entry name" value="gpW/gp25-like"/>
    <property type="match status" value="1"/>
</dbReference>
<accession>A0ABW5R8D2</accession>
<dbReference type="Pfam" id="PF10934">
    <property type="entry name" value="Sheath_initiator"/>
    <property type="match status" value="1"/>
</dbReference>
<evidence type="ECO:0000313" key="1">
    <source>
        <dbReference type="EMBL" id="MFD2671029.1"/>
    </source>
</evidence>
<reference evidence="2" key="1">
    <citation type="journal article" date="2019" name="Int. J. Syst. Evol. Microbiol.">
        <title>The Global Catalogue of Microorganisms (GCM) 10K type strain sequencing project: providing services to taxonomists for standard genome sequencing and annotation.</title>
        <authorList>
            <consortium name="The Broad Institute Genomics Platform"/>
            <consortium name="The Broad Institute Genome Sequencing Center for Infectious Disease"/>
            <person name="Wu L."/>
            <person name="Ma J."/>
        </authorList>
    </citation>
    <scope>NUCLEOTIDE SEQUENCE [LARGE SCALE GENOMIC DNA]</scope>
    <source>
        <strain evidence="2">KCTC 33676</strain>
    </source>
</reference>
<name>A0ABW5R8D2_9BACL</name>
<protein>
    <submittedName>
        <fullName evidence="1">DUF2634 domain-containing protein</fullName>
    </submittedName>
</protein>
<dbReference type="EMBL" id="JBHUMM010000007">
    <property type="protein sequence ID" value="MFD2671029.1"/>
    <property type="molecule type" value="Genomic_DNA"/>
</dbReference>
<organism evidence="1 2">
    <name type="scientific">Marinicrinis sediminis</name>
    <dbReference type="NCBI Taxonomy" id="1652465"/>
    <lineage>
        <taxon>Bacteria</taxon>
        <taxon>Bacillati</taxon>
        <taxon>Bacillota</taxon>
        <taxon>Bacilli</taxon>
        <taxon>Bacillales</taxon>
        <taxon>Paenibacillaceae</taxon>
    </lineage>
</organism>
<dbReference type="RefSeq" id="WP_379928446.1">
    <property type="nucleotide sequence ID" value="NZ_JBHUMM010000007.1"/>
</dbReference>
<dbReference type="InterPro" id="IPR020288">
    <property type="entry name" value="Sheath_initiator"/>
</dbReference>
<gene>
    <name evidence="1" type="ORF">ACFSUC_05330</name>
</gene>
<keyword evidence="2" id="KW-1185">Reference proteome</keyword>
<proteinExistence type="predicted"/>
<comment type="caution">
    <text evidence="1">The sequence shown here is derived from an EMBL/GenBank/DDBJ whole genome shotgun (WGS) entry which is preliminary data.</text>
</comment>
<sequence length="136" mass="15613">MALTPFSETNTNVKPTVSDLSPSQTYGFDFDRGTFTGRIQGMNAIRQWINKALLTARNRFLIYDDQYGSELEELLESNSSSSLIRMEIPRLIKEALIYDERIIEVRDFQLTEQPEGWLVSFTVETNAGVINEEVRL</sequence>
<evidence type="ECO:0000313" key="2">
    <source>
        <dbReference type="Proteomes" id="UP001597497"/>
    </source>
</evidence>
<dbReference type="Gene3D" id="3.10.450.40">
    <property type="match status" value="1"/>
</dbReference>